<dbReference type="RefSeq" id="WP_188774937.1">
    <property type="nucleotide sequence ID" value="NZ_BMMB01000003.1"/>
</dbReference>
<sequence>MAEDNKMENPNSEDTLMEKHKKEQGANPETQADDWVAKPSPVAAGDEDKDKKDSDK</sequence>
<dbReference type="Proteomes" id="UP001185028">
    <property type="component" value="Unassembled WGS sequence"/>
</dbReference>
<accession>A0ABU1IT99</accession>
<proteinExistence type="predicted"/>
<keyword evidence="3" id="KW-1185">Reference proteome</keyword>
<comment type="caution">
    <text evidence="2">The sequence shown here is derived from an EMBL/GenBank/DDBJ whole genome shotgun (WGS) entry which is preliminary data.</text>
</comment>
<evidence type="ECO:0000313" key="2">
    <source>
        <dbReference type="EMBL" id="MDR6242484.1"/>
    </source>
</evidence>
<dbReference type="EMBL" id="JAVDQH010000001">
    <property type="protein sequence ID" value="MDR6242484.1"/>
    <property type="molecule type" value="Genomic_DNA"/>
</dbReference>
<name>A0ABU1IT99_9BACL</name>
<gene>
    <name evidence="2" type="ORF">JOC58_000368</name>
</gene>
<feature type="region of interest" description="Disordered" evidence="1">
    <location>
        <begin position="1"/>
        <end position="56"/>
    </location>
</feature>
<evidence type="ECO:0008006" key="4">
    <source>
        <dbReference type="Google" id="ProtNLM"/>
    </source>
</evidence>
<feature type="compositionally biased region" description="Basic and acidic residues" evidence="1">
    <location>
        <begin position="46"/>
        <end position="56"/>
    </location>
</feature>
<protein>
    <recommendedName>
        <fullName evidence="4">DUF4025 domain-containing protein</fullName>
    </recommendedName>
</protein>
<evidence type="ECO:0000313" key="3">
    <source>
        <dbReference type="Proteomes" id="UP001185028"/>
    </source>
</evidence>
<evidence type="ECO:0000256" key="1">
    <source>
        <dbReference type="SAM" id="MobiDB-lite"/>
    </source>
</evidence>
<organism evidence="2 3">
    <name type="scientific">Paenibacillus hunanensis</name>
    <dbReference type="NCBI Taxonomy" id="539262"/>
    <lineage>
        <taxon>Bacteria</taxon>
        <taxon>Bacillati</taxon>
        <taxon>Bacillota</taxon>
        <taxon>Bacilli</taxon>
        <taxon>Bacillales</taxon>
        <taxon>Paenibacillaceae</taxon>
        <taxon>Paenibacillus</taxon>
    </lineage>
</organism>
<reference evidence="2 3" key="1">
    <citation type="submission" date="2023-07" db="EMBL/GenBank/DDBJ databases">
        <title>Genomic Encyclopedia of Type Strains, Phase IV (KMG-IV): sequencing the most valuable type-strain genomes for metagenomic binning, comparative biology and taxonomic classification.</title>
        <authorList>
            <person name="Goeker M."/>
        </authorList>
    </citation>
    <scope>NUCLEOTIDE SEQUENCE [LARGE SCALE GENOMIC DNA]</scope>
    <source>
        <strain evidence="2 3">DSM 22170</strain>
    </source>
</reference>